<name>A0ABR1K5E1_9AGAR</name>
<sequence length="129" mass="15212">MSAFHRKQAIAEYAPHHDNHEAYGNLSKFIYNNYKQALGVIETQESVVKAMREKGLDVNKMFEWLEEERRYLESRQEKDDTDELVMDYYLKLVELKKHDEEHKKTVKRFGSFAPNERGSEAAKVEGQNT</sequence>
<dbReference type="EMBL" id="JBANRG010000002">
    <property type="protein sequence ID" value="KAK7471310.1"/>
    <property type="molecule type" value="Genomic_DNA"/>
</dbReference>
<evidence type="ECO:0000313" key="2">
    <source>
        <dbReference type="Proteomes" id="UP001498398"/>
    </source>
</evidence>
<evidence type="ECO:0000313" key="1">
    <source>
        <dbReference type="EMBL" id="KAK7471310.1"/>
    </source>
</evidence>
<reference evidence="1 2" key="1">
    <citation type="submission" date="2024-01" db="EMBL/GenBank/DDBJ databases">
        <title>A draft genome for the cacao thread blight pathogen Marasmiellus scandens.</title>
        <authorList>
            <person name="Baruah I.K."/>
            <person name="Leung J."/>
            <person name="Bukari Y."/>
            <person name="Amoako-Attah I."/>
            <person name="Meinhardt L.W."/>
            <person name="Bailey B.A."/>
            <person name="Cohen S.P."/>
        </authorList>
    </citation>
    <scope>NUCLEOTIDE SEQUENCE [LARGE SCALE GENOMIC DNA]</scope>
    <source>
        <strain evidence="1 2">GH-19</strain>
    </source>
</reference>
<protein>
    <submittedName>
        <fullName evidence="1">Uncharacterized protein</fullName>
    </submittedName>
</protein>
<organism evidence="1 2">
    <name type="scientific">Marasmiellus scandens</name>
    <dbReference type="NCBI Taxonomy" id="2682957"/>
    <lineage>
        <taxon>Eukaryota</taxon>
        <taxon>Fungi</taxon>
        <taxon>Dikarya</taxon>
        <taxon>Basidiomycota</taxon>
        <taxon>Agaricomycotina</taxon>
        <taxon>Agaricomycetes</taxon>
        <taxon>Agaricomycetidae</taxon>
        <taxon>Agaricales</taxon>
        <taxon>Marasmiineae</taxon>
        <taxon>Omphalotaceae</taxon>
        <taxon>Marasmiellus</taxon>
    </lineage>
</organism>
<accession>A0ABR1K5E1</accession>
<gene>
    <name evidence="1" type="ORF">VKT23_002719</name>
</gene>
<keyword evidence="2" id="KW-1185">Reference proteome</keyword>
<proteinExistence type="predicted"/>
<comment type="caution">
    <text evidence="1">The sequence shown here is derived from an EMBL/GenBank/DDBJ whole genome shotgun (WGS) entry which is preliminary data.</text>
</comment>
<dbReference type="Proteomes" id="UP001498398">
    <property type="component" value="Unassembled WGS sequence"/>
</dbReference>